<proteinExistence type="predicted"/>
<dbReference type="EMBL" id="JAVDQG010000004">
    <property type="protein sequence ID" value="MDR6225961.1"/>
    <property type="molecule type" value="Genomic_DNA"/>
</dbReference>
<dbReference type="Proteomes" id="UP001185012">
    <property type="component" value="Unassembled WGS sequence"/>
</dbReference>
<evidence type="ECO:0000313" key="3">
    <source>
        <dbReference type="Proteomes" id="UP001185012"/>
    </source>
</evidence>
<comment type="caution">
    <text evidence="2">The sequence shown here is derived from an EMBL/GenBank/DDBJ whole genome shotgun (WGS) entry which is preliminary data.</text>
</comment>
<keyword evidence="1" id="KW-1133">Transmembrane helix</keyword>
<gene>
    <name evidence="2" type="ORF">JOE21_001967</name>
</gene>
<dbReference type="RefSeq" id="WP_309865239.1">
    <property type="nucleotide sequence ID" value="NZ_JAVDQG010000004.1"/>
</dbReference>
<evidence type="ECO:0000313" key="2">
    <source>
        <dbReference type="EMBL" id="MDR6225961.1"/>
    </source>
</evidence>
<reference evidence="2 3" key="1">
    <citation type="submission" date="2023-07" db="EMBL/GenBank/DDBJ databases">
        <title>Genomic Encyclopedia of Type Strains, Phase IV (KMG-IV): sequencing the most valuable type-strain genomes for metagenomic binning, comparative biology and taxonomic classification.</title>
        <authorList>
            <person name="Goeker M."/>
        </authorList>
    </citation>
    <scope>NUCLEOTIDE SEQUENCE [LARGE SCALE GENOMIC DNA]</scope>
    <source>
        <strain evidence="2 3">DSM 45903</strain>
    </source>
</reference>
<accession>A0ABU1IMF6</accession>
<name>A0ABU1IMF6_9BACL</name>
<feature type="transmembrane region" description="Helical" evidence="1">
    <location>
        <begin position="6"/>
        <end position="28"/>
    </location>
</feature>
<protein>
    <recommendedName>
        <fullName evidence="4">LapA family protein</fullName>
    </recommendedName>
</protein>
<sequence length="47" mass="5394">MSEWPPQVMIGLFFGVGILFSIFGTWAIESALKRRKQAHPPIHRQKS</sequence>
<keyword evidence="3" id="KW-1185">Reference proteome</keyword>
<evidence type="ECO:0008006" key="4">
    <source>
        <dbReference type="Google" id="ProtNLM"/>
    </source>
</evidence>
<organism evidence="2 3">
    <name type="scientific">Desmospora profundinema</name>
    <dbReference type="NCBI Taxonomy" id="1571184"/>
    <lineage>
        <taxon>Bacteria</taxon>
        <taxon>Bacillati</taxon>
        <taxon>Bacillota</taxon>
        <taxon>Bacilli</taxon>
        <taxon>Bacillales</taxon>
        <taxon>Thermoactinomycetaceae</taxon>
        <taxon>Desmospora</taxon>
    </lineage>
</organism>
<keyword evidence="1" id="KW-0812">Transmembrane</keyword>
<keyword evidence="1" id="KW-0472">Membrane</keyword>
<evidence type="ECO:0000256" key="1">
    <source>
        <dbReference type="SAM" id="Phobius"/>
    </source>
</evidence>